<keyword evidence="2" id="KW-1185">Reference proteome</keyword>
<dbReference type="AlphaFoldDB" id="A0A5J9UZM4"/>
<comment type="caution">
    <text evidence="1">The sequence shown here is derived from an EMBL/GenBank/DDBJ whole genome shotgun (WGS) entry which is preliminary data.</text>
</comment>
<dbReference type="EMBL" id="RWGY01000011">
    <property type="protein sequence ID" value="TVU29106.1"/>
    <property type="molecule type" value="Genomic_DNA"/>
</dbReference>
<dbReference type="Gramene" id="TVU29106">
    <property type="protein sequence ID" value="TVU29106"/>
    <property type="gene ID" value="EJB05_20655"/>
</dbReference>
<protein>
    <submittedName>
        <fullName evidence="1">Uncharacterized protein</fullName>
    </submittedName>
</protein>
<organism evidence="1 2">
    <name type="scientific">Eragrostis curvula</name>
    <name type="common">weeping love grass</name>
    <dbReference type="NCBI Taxonomy" id="38414"/>
    <lineage>
        <taxon>Eukaryota</taxon>
        <taxon>Viridiplantae</taxon>
        <taxon>Streptophyta</taxon>
        <taxon>Embryophyta</taxon>
        <taxon>Tracheophyta</taxon>
        <taxon>Spermatophyta</taxon>
        <taxon>Magnoliopsida</taxon>
        <taxon>Liliopsida</taxon>
        <taxon>Poales</taxon>
        <taxon>Poaceae</taxon>
        <taxon>PACMAD clade</taxon>
        <taxon>Chloridoideae</taxon>
        <taxon>Eragrostideae</taxon>
        <taxon>Eragrostidinae</taxon>
        <taxon>Eragrostis</taxon>
    </lineage>
</organism>
<reference evidence="1 2" key="1">
    <citation type="journal article" date="2019" name="Sci. Rep.">
        <title>A high-quality genome of Eragrostis curvula grass provides insights into Poaceae evolution and supports new strategies to enhance forage quality.</title>
        <authorList>
            <person name="Carballo J."/>
            <person name="Santos B.A.C.M."/>
            <person name="Zappacosta D."/>
            <person name="Garbus I."/>
            <person name="Selva J.P."/>
            <person name="Gallo C.A."/>
            <person name="Diaz A."/>
            <person name="Albertini E."/>
            <person name="Caccamo M."/>
            <person name="Echenique V."/>
        </authorList>
    </citation>
    <scope>NUCLEOTIDE SEQUENCE [LARGE SCALE GENOMIC DNA]</scope>
    <source>
        <strain evidence="2">cv. Victoria</strain>
        <tissue evidence="1">Leaf</tissue>
    </source>
</reference>
<proteinExistence type="predicted"/>
<evidence type="ECO:0000313" key="1">
    <source>
        <dbReference type="EMBL" id="TVU29106.1"/>
    </source>
</evidence>
<evidence type="ECO:0000313" key="2">
    <source>
        <dbReference type="Proteomes" id="UP000324897"/>
    </source>
</evidence>
<name>A0A5J9UZM4_9POAL</name>
<sequence>MASSSSASSSSGSLRRPYDGNEDWMLPGVLQKQSDAHAAVLPRISLNVLLKISSRIWQRQAISIDGYSCYVTRFK</sequence>
<gene>
    <name evidence="1" type="ORF">EJB05_20655</name>
</gene>
<accession>A0A5J9UZM4</accession>
<dbReference type="Proteomes" id="UP000324897">
    <property type="component" value="Chromosome 1"/>
</dbReference>